<reference evidence="2" key="1">
    <citation type="journal article" date="2020" name="mSystems">
        <title>Genome- and Community-Level Interaction Insights into Carbon Utilization and Element Cycling Functions of Hydrothermarchaeota in Hydrothermal Sediment.</title>
        <authorList>
            <person name="Zhou Z."/>
            <person name="Liu Y."/>
            <person name="Xu W."/>
            <person name="Pan J."/>
            <person name="Luo Z.H."/>
            <person name="Li M."/>
        </authorList>
    </citation>
    <scope>NUCLEOTIDE SEQUENCE [LARGE SCALE GENOMIC DNA]</scope>
    <source>
        <strain evidence="2">SpSt-735</strain>
    </source>
</reference>
<sequence>MALLQRSGYLDADVKALVERLVEVYRRGGGPVQLTLTGEPARPHPVLRVGGRVVRGPPVSETRFRALEEIPHSVPVLAVDAAARVLFDAGAYKIVAAKVVAGVWRGLERTRILGPVKRVAMFESLRDAGDWLASVELEAAYKLSREHPGALVLLDRPLSFPSGTLSHRLFNSLLERNWRVVGFPKSTGAKVSTGEGLASYLSKLADKVLKGLPWVYYPVAEQPRLELAIAAVRLAPGAPIFRMDLTWRLAEVYDVADVAGALAYLQDFTSPGYPLPLKMVHELSRISGDELEMDRALFLEEVSHAGLARDILEDAGGSEFKAKYLWGGLV</sequence>
<proteinExistence type="predicted"/>
<evidence type="ECO:0000313" key="2">
    <source>
        <dbReference type="EMBL" id="HGI44421.1"/>
    </source>
</evidence>
<organism evidence="2">
    <name type="scientific">Thermofilum pendens</name>
    <dbReference type="NCBI Taxonomy" id="2269"/>
    <lineage>
        <taxon>Archaea</taxon>
        <taxon>Thermoproteota</taxon>
        <taxon>Thermoprotei</taxon>
        <taxon>Thermofilales</taxon>
        <taxon>Thermofilaceae</taxon>
        <taxon>Thermofilum</taxon>
    </lineage>
</organism>
<dbReference type="EMBL" id="DTFI01000258">
    <property type="protein sequence ID" value="HGI44421.1"/>
    <property type="molecule type" value="Genomic_DNA"/>
</dbReference>
<accession>A0A7C4BAQ1</accession>
<dbReference type="Pfam" id="PF09376">
    <property type="entry name" value="NurA"/>
    <property type="match status" value="1"/>
</dbReference>
<dbReference type="InterPro" id="IPR018977">
    <property type="entry name" value="NurA_domain"/>
</dbReference>
<dbReference type="SMART" id="SM00933">
    <property type="entry name" value="NurA"/>
    <property type="match status" value="1"/>
</dbReference>
<comment type="caution">
    <text evidence="2">The sequence shown here is derived from an EMBL/GenBank/DDBJ whole genome shotgun (WGS) entry which is preliminary data.</text>
</comment>
<dbReference type="AlphaFoldDB" id="A0A7C4BAQ1"/>
<protein>
    <submittedName>
        <fullName evidence="2">DNA double-strand break repair nuclease NurA</fullName>
    </submittedName>
</protein>
<evidence type="ECO:0000259" key="1">
    <source>
        <dbReference type="SMART" id="SM00933"/>
    </source>
</evidence>
<gene>
    <name evidence="2" type="ORF">ENV17_08570</name>
</gene>
<name>A0A7C4BAQ1_THEPE</name>
<feature type="domain" description="NurA" evidence="1">
    <location>
        <begin position="74"/>
        <end position="286"/>
    </location>
</feature>